<dbReference type="EMBL" id="GGFM01010286">
    <property type="protein sequence ID" value="MBW31037.1"/>
    <property type="molecule type" value="Transcribed_RNA"/>
</dbReference>
<organism evidence="1">
    <name type="scientific">Anopheles braziliensis</name>
    <dbReference type="NCBI Taxonomy" id="58242"/>
    <lineage>
        <taxon>Eukaryota</taxon>
        <taxon>Metazoa</taxon>
        <taxon>Ecdysozoa</taxon>
        <taxon>Arthropoda</taxon>
        <taxon>Hexapoda</taxon>
        <taxon>Insecta</taxon>
        <taxon>Pterygota</taxon>
        <taxon>Neoptera</taxon>
        <taxon>Endopterygota</taxon>
        <taxon>Diptera</taxon>
        <taxon>Nematocera</taxon>
        <taxon>Culicoidea</taxon>
        <taxon>Culicidae</taxon>
        <taxon>Anophelinae</taxon>
        <taxon>Anopheles</taxon>
    </lineage>
</organism>
<reference evidence="1" key="1">
    <citation type="submission" date="2018-01" db="EMBL/GenBank/DDBJ databases">
        <title>An insight into the sialome of Amazonian anophelines.</title>
        <authorList>
            <person name="Ribeiro J.M."/>
            <person name="Scarpassa V."/>
            <person name="Calvo E."/>
        </authorList>
    </citation>
    <scope>NUCLEOTIDE SEQUENCE</scope>
    <source>
        <tissue evidence="1">Salivary glands</tissue>
    </source>
</reference>
<accession>A0A2M3ZR39</accession>
<proteinExistence type="predicted"/>
<dbReference type="AlphaFoldDB" id="A0A2M3ZR39"/>
<protein>
    <submittedName>
        <fullName evidence="1">Putative secreted peptide</fullName>
    </submittedName>
</protein>
<sequence length="76" mass="8378">MMIRHIKVCFTIFVPRSAGKSPVTGWTIGTNCWSAGGFRLPTLPKSQSDGFECDVVIARFLDFCLKKGHTWGADSV</sequence>
<evidence type="ECO:0000313" key="1">
    <source>
        <dbReference type="EMBL" id="MBW31037.1"/>
    </source>
</evidence>
<name>A0A2M3ZR39_9DIPT</name>